<comment type="caution">
    <text evidence="9">The sequence shown here is derived from an EMBL/GenBank/DDBJ whole genome shotgun (WGS) entry which is preliminary data.</text>
</comment>
<feature type="compositionally biased region" description="Polar residues" evidence="8">
    <location>
        <begin position="1"/>
        <end position="15"/>
    </location>
</feature>
<dbReference type="Proteomes" id="UP001437256">
    <property type="component" value="Unassembled WGS sequence"/>
</dbReference>
<keyword evidence="7" id="KW-0131">Cell cycle</keyword>
<evidence type="ECO:0000256" key="8">
    <source>
        <dbReference type="SAM" id="MobiDB-lite"/>
    </source>
</evidence>
<evidence type="ECO:0000256" key="1">
    <source>
        <dbReference type="ARBA" id="ARBA00004123"/>
    </source>
</evidence>
<gene>
    <name evidence="9" type="ORF">AAF712_003548</name>
</gene>
<comment type="subcellular location">
    <subcellularLocation>
        <location evidence="1">Nucleus</location>
    </subcellularLocation>
</comment>
<evidence type="ECO:0000313" key="9">
    <source>
        <dbReference type="EMBL" id="KAL0069513.1"/>
    </source>
</evidence>
<keyword evidence="3" id="KW-0132">Cell division</keyword>
<feature type="region of interest" description="Disordered" evidence="8">
    <location>
        <begin position="713"/>
        <end position="738"/>
    </location>
</feature>
<keyword evidence="10" id="KW-1185">Reference proteome</keyword>
<evidence type="ECO:0000256" key="4">
    <source>
        <dbReference type="ARBA" id="ARBA00022776"/>
    </source>
</evidence>
<organism evidence="9 10">
    <name type="scientific">Marasmius tenuissimus</name>
    <dbReference type="NCBI Taxonomy" id="585030"/>
    <lineage>
        <taxon>Eukaryota</taxon>
        <taxon>Fungi</taxon>
        <taxon>Dikarya</taxon>
        <taxon>Basidiomycota</taxon>
        <taxon>Agaricomycotina</taxon>
        <taxon>Agaricomycetes</taxon>
        <taxon>Agaricomycetidae</taxon>
        <taxon>Agaricales</taxon>
        <taxon>Marasmiineae</taxon>
        <taxon>Marasmiaceae</taxon>
        <taxon>Marasmius</taxon>
    </lineage>
</organism>
<feature type="compositionally biased region" description="Basic and acidic residues" evidence="8">
    <location>
        <begin position="589"/>
        <end position="604"/>
    </location>
</feature>
<evidence type="ECO:0000256" key="3">
    <source>
        <dbReference type="ARBA" id="ARBA00022618"/>
    </source>
</evidence>
<keyword evidence="4" id="KW-0498">Mitosis</keyword>
<name>A0ABR3A948_9AGAR</name>
<accession>A0ABR3A948</accession>
<feature type="compositionally biased region" description="Low complexity" evidence="8">
    <location>
        <begin position="41"/>
        <end position="55"/>
    </location>
</feature>
<evidence type="ECO:0000256" key="5">
    <source>
        <dbReference type="ARBA" id="ARBA00022829"/>
    </source>
</evidence>
<dbReference type="Pfam" id="PF10345">
    <property type="entry name" value="Cohesin_load"/>
    <property type="match status" value="1"/>
</dbReference>
<proteinExistence type="inferred from homology"/>
<keyword evidence="5" id="KW-0159">Chromosome partition</keyword>
<feature type="region of interest" description="Disordered" evidence="8">
    <location>
        <begin position="298"/>
        <end position="336"/>
    </location>
</feature>
<protein>
    <recommendedName>
        <fullName evidence="11">Tetratricopeptide repeat (TPR)-like superfamily protein</fullName>
    </recommendedName>
</protein>
<evidence type="ECO:0000256" key="6">
    <source>
        <dbReference type="ARBA" id="ARBA00023242"/>
    </source>
</evidence>
<comment type="similarity">
    <text evidence="2">Belongs to the SCC4/mau-2 family.</text>
</comment>
<sequence length="785" mass="85690">MSESSSTIQCSSPQDSLKWKRDDEDVVMEENMPVSSPLTELSSSPAKLSQPSSSSPLAALPPAVLLISLPGMLLHPPNHPMHAHSLCISLLAVRRCLRTPGLSPEIECRAWTAIAELGMNVLEGGFSHDEEHIWAHGVESEVEEATSKGLLIAQKHPTLRSYRSQLTFLAAQLAVWQKNVKFAQTLLRRHITTFIPADPPHLVYTAHLEVHNKSDDFTNVDIGLSNMQNLAVKSSHTQVDLLTRVLRLRLLVSAGQWDQVEEALTSAEEYLGIDYPNEKLQPNTPSRLALRVADLNTPQRTATSPSTLKPCDGSGQSPSTPTAFGGPEATNTAPHKTFSDPFSTSMAVHTLIIGVVFYTYVGRAVDSSTRLSHLHSILDSGVLKFPAEENYRSPASGIIEVPFPKQKNPIPMYIQVTHPRILYVLAYLVSAVAKKDPVGRKPKRKIFSTQGLATWEKEVKKELKLPVWATVADAEHIDDRMAKIKGDLMCELIGVSIMRSELDSAEKTLSLLIAHLRTHGLFDTFAARVTLHHAHLAQTKGDFKRAMRCYKVAARVGEEMCDDFARLSAKAGLVTLRIGILRMREMRGDETKMEADGGEKSKAEGDDDDDDSSWEDVERMGVEVADACKGMGGTMWIVGRIIEACLSDEILKAKQDLRTGLNFASSAGDNHIRALILALIASHFFHTSADDSLEMLTMCGNLAAGFGAVPGGGKVPSRRSSMTNSNSEEKKPVDGLGNVPLRMWVGERSLDIHRRTGNTRAARKQETANAALGEAVAAHAAAGST</sequence>
<feature type="compositionally biased region" description="Polar residues" evidence="8">
    <location>
        <begin position="298"/>
        <end position="307"/>
    </location>
</feature>
<evidence type="ECO:0000256" key="7">
    <source>
        <dbReference type="ARBA" id="ARBA00023306"/>
    </source>
</evidence>
<feature type="region of interest" description="Disordered" evidence="8">
    <location>
        <begin position="1"/>
        <end position="55"/>
    </location>
</feature>
<evidence type="ECO:0000313" key="10">
    <source>
        <dbReference type="Proteomes" id="UP001437256"/>
    </source>
</evidence>
<dbReference type="PANTHER" id="PTHR21394">
    <property type="entry name" value="MAU2 CHROMATID COHESION FACTOR HOMOLOG"/>
    <property type="match status" value="1"/>
</dbReference>
<dbReference type="EMBL" id="JBBXMP010000012">
    <property type="protein sequence ID" value="KAL0069513.1"/>
    <property type="molecule type" value="Genomic_DNA"/>
</dbReference>
<feature type="region of interest" description="Disordered" evidence="8">
    <location>
        <begin position="589"/>
        <end position="613"/>
    </location>
</feature>
<evidence type="ECO:0000256" key="2">
    <source>
        <dbReference type="ARBA" id="ARBA00008585"/>
    </source>
</evidence>
<reference evidence="9 10" key="1">
    <citation type="submission" date="2024-05" db="EMBL/GenBank/DDBJ databases">
        <title>A draft genome resource for the thread blight pathogen Marasmius tenuissimus strain MS-2.</title>
        <authorList>
            <person name="Yulfo-Soto G.E."/>
            <person name="Baruah I.K."/>
            <person name="Amoako-Attah I."/>
            <person name="Bukari Y."/>
            <person name="Meinhardt L.W."/>
            <person name="Bailey B.A."/>
            <person name="Cohen S.P."/>
        </authorList>
    </citation>
    <scope>NUCLEOTIDE SEQUENCE [LARGE SCALE GENOMIC DNA]</scope>
    <source>
        <strain evidence="9 10">MS-2</strain>
    </source>
</reference>
<evidence type="ECO:0008006" key="11">
    <source>
        <dbReference type="Google" id="ProtNLM"/>
    </source>
</evidence>
<dbReference type="InterPro" id="IPR019440">
    <property type="entry name" value="MAU2"/>
</dbReference>
<keyword evidence="6" id="KW-0539">Nucleus</keyword>